<feature type="domain" description="HD-GYP" evidence="3">
    <location>
        <begin position="158"/>
        <end position="355"/>
    </location>
</feature>
<dbReference type="GO" id="GO:0000160">
    <property type="term" value="P:phosphorelay signal transduction system"/>
    <property type="evidence" value="ECO:0007669"/>
    <property type="project" value="InterPro"/>
</dbReference>
<dbReference type="AlphaFoldDB" id="A0A7T0G4C8"/>
<gene>
    <name evidence="4" type="ORF">G3M78_12570</name>
</gene>
<sequence length="372" mass="42225">MTITITEEDYKNSKILIIDDEIANIALLEVILEQQDYHNYRSVSDSRNAFALYEEFQPDLVLLDLRMPYLNGFQVMAEFQKSKKNSSVPIMVLTADHDFHNRVEALQQGAKDFLTKPLNPVEVSQRIRNLLEVRLMNARLQRHNSILETAVRKRTRELSETRLEIINRLGRAGEYRDNETGNHVIRIGRFSASLGKAMGLTPDHCELLLNSSPMHDIGKIGIPDSILLKPGPLDEAEWVIMKKHTLFGGEIFSGNNSDVISAAQCIALQHHEKWDGSGYPNGLKEEDISVDARIVAVCDVFDALTSIRPYKKAWPLDDALAFIEKNRGTHFDPWALDKFVGVVPEFLVIKDELTDEHVEDSVGPEWVTHKET</sequence>
<dbReference type="Gene3D" id="1.10.3210.10">
    <property type="entry name" value="Hypothetical protein af1432"/>
    <property type="match status" value="1"/>
</dbReference>
<dbReference type="KEGG" id="nva:G3M78_12570"/>
<dbReference type="Pfam" id="PF00072">
    <property type="entry name" value="Response_reg"/>
    <property type="match status" value="1"/>
</dbReference>
<dbReference type="InterPro" id="IPR037522">
    <property type="entry name" value="HD_GYP_dom"/>
</dbReference>
<feature type="domain" description="Response regulatory" evidence="2">
    <location>
        <begin position="14"/>
        <end position="131"/>
    </location>
</feature>
<evidence type="ECO:0000313" key="4">
    <source>
        <dbReference type="EMBL" id="QPJ66181.1"/>
    </source>
</evidence>
<dbReference type="InterPro" id="IPR011006">
    <property type="entry name" value="CheY-like_superfamily"/>
</dbReference>
<dbReference type="PROSITE" id="PS50110">
    <property type="entry name" value="RESPONSE_REGULATORY"/>
    <property type="match status" value="1"/>
</dbReference>
<dbReference type="PANTHER" id="PTHR45228">
    <property type="entry name" value="CYCLIC DI-GMP PHOSPHODIESTERASE TM_0186-RELATED"/>
    <property type="match status" value="1"/>
</dbReference>
<dbReference type="Proteomes" id="UP000594464">
    <property type="component" value="Chromosome"/>
</dbReference>
<dbReference type="PROSITE" id="PS51832">
    <property type="entry name" value="HD_GYP"/>
    <property type="match status" value="1"/>
</dbReference>
<feature type="modified residue" description="4-aspartylphosphate" evidence="1">
    <location>
        <position position="64"/>
    </location>
</feature>
<dbReference type="CDD" id="cd00077">
    <property type="entry name" value="HDc"/>
    <property type="match status" value="1"/>
</dbReference>
<dbReference type="SUPFAM" id="SSF109604">
    <property type="entry name" value="HD-domain/PDEase-like"/>
    <property type="match status" value="1"/>
</dbReference>
<evidence type="ECO:0000256" key="1">
    <source>
        <dbReference type="PROSITE-ProRule" id="PRU00169"/>
    </source>
</evidence>
<dbReference type="InterPro" id="IPR003607">
    <property type="entry name" value="HD/PDEase_dom"/>
</dbReference>
<organism evidence="4 5">
    <name type="scientific">Candidatus Nitrohelix vancouverensis</name>
    <dbReference type="NCBI Taxonomy" id="2705534"/>
    <lineage>
        <taxon>Bacteria</taxon>
        <taxon>Pseudomonadati</taxon>
        <taxon>Nitrospinota/Tectimicrobiota group</taxon>
        <taxon>Nitrospinota</taxon>
        <taxon>Nitrospinia</taxon>
        <taxon>Nitrospinales</taxon>
        <taxon>Nitrospinaceae</taxon>
        <taxon>Candidatus Nitrohelix</taxon>
    </lineage>
</organism>
<dbReference type="CDD" id="cd17551">
    <property type="entry name" value="REC_RpfG-like"/>
    <property type="match status" value="1"/>
</dbReference>
<dbReference type="InterPro" id="IPR001789">
    <property type="entry name" value="Sig_transdc_resp-reg_receiver"/>
</dbReference>
<dbReference type="InterPro" id="IPR052020">
    <property type="entry name" value="Cyclic_di-GMP/3'3'-cGAMP_PDE"/>
</dbReference>
<name>A0A7T0G4C8_9BACT</name>
<dbReference type="SUPFAM" id="SSF52172">
    <property type="entry name" value="CheY-like"/>
    <property type="match status" value="1"/>
</dbReference>
<keyword evidence="1" id="KW-0597">Phosphoprotein</keyword>
<reference evidence="5" key="1">
    <citation type="submission" date="2020-02" db="EMBL/GenBank/DDBJ databases">
        <title>Genomic and physiological characterization of two novel Nitrospinaceae genera.</title>
        <authorList>
            <person name="Mueller A.J."/>
            <person name="Jung M.-Y."/>
            <person name="Strachan C.R."/>
            <person name="Herbold C.W."/>
            <person name="Kirkegaard R.H."/>
            <person name="Daims H."/>
        </authorList>
    </citation>
    <scope>NUCLEOTIDE SEQUENCE [LARGE SCALE GENOMIC DNA]</scope>
</reference>
<dbReference type="EMBL" id="CP048620">
    <property type="protein sequence ID" value="QPJ66181.1"/>
    <property type="molecule type" value="Genomic_DNA"/>
</dbReference>
<evidence type="ECO:0000259" key="3">
    <source>
        <dbReference type="PROSITE" id="PS51832"/>
    </source>
</evidence>
<proteinExistence type="predicted"/>
<protein>
    <submittedName>
        <fullName evidence="4">Response regulator</fullName>
    </submittedName>
</protein>
<dbReference type="SMART" id="SM00448">
    <property type="entry name" value="REC"/>
    <property type="match status" value="1"/>
</dbReference>
<dbReference type="Pfam" id="PF13487">
    <property type="entry name" value="HD_5"/>
    <property type="match status" value="1"/>
</dbReference>
<evidence type="ECO:0000259" key="2">
    <source>
        <dbReference type="PROSITE" id="PS50110"/>
    </source>
</evidence>
<dbReference type="PANTHER" id="PTHR45228:SF1">
    <property type="entry name" value="CYCLIC DI-GMP PHOSPHODIESTERASE TM_0186"/>
    <property type="match status" value="1"/>
</dbReference>
<accession>A0A7T0G4C8</accession>
<dbReference type="SMART" id="SM00471">
    <property type="entry name" value="HDc"/>
    <property type="match status" value="1"/>
</dbReference>
<evidence type="ECO:0000313" key="5">
    <source>
        <dbReference type="Proteomes" id="UP000594464"/>
    </source>
</evidence>
<dbReference type="Gene3D" id="3.40.50.2300">
    <property type="match status" value="1"/>
</dbReference>